<keyword evidence="1" id="KW-0812">Transmembrane</keyword>
<keyword evidence="3" id="KW-1185">Reference proteome</keyword>
<dbReference type="Proteomes" id="UP000003016">
    <property type="component" value="Unassembled WGS sequence"/>
</dbReference>
<comment type="caution">
    <text evidence="2">The sequence shown here is derived from an EMBL/GenBank/DDBJ whole genome shotgun (WGS) entry which is preliminary data.</text>
</comment>
<evidence type="ECO:0008006" key="4">
    <source>
        <dbReference type="Google" id="ProtNLM"/>
    </source>
</evidence>
<organism evidence="2 3">
    <name type="scientific">Haemophilus parahaemolyticus HK385</name>
    <dbReference type="NCBI Taxonomy" id="1095744"/>
    <lineage>
        <taxon>Bacteria</taxon>
        <taxon>Pseudomonadati</taxon>
        <taxon>Pseudomonadota</taxon>
        <taxon>Gammaproteobacteria</taxon>
        <taxon>Pasteurellales</taxon>
        <taxon>Pasteurellaceae</taxon>
        <taxon>Haemophilus</taxon>
    </lineage>
</organism>
<evidence type="ECO:0000256" key="1">
    <source>
        <dbReference type="SAM" id="Phobius"/>
    </source>
</evidence>
<evidence type="ECO:0000313" key="3">
    <source>
        <dbReference type="Proteomes" id="UP000003016"/>
    </source>
</evidence>
<dbReference type="EMBL" id="AJSW01000046">
    <property type="protein sequence ID" value="EIJ68635.1"/>
    <property type="molecule type" value="Genomic_DNA"/>
</dbReference>
<reference evidence="2 3" key="1">
    <citation type="submission" date="2012-02" db="EMBL/GenBank/DDBJ databases">
        <authorList>
            <person name="Harkins D.M."/>
            <person name="Madupu R."/>
            <person name="Durkin A.S."/>
            <person name="Torralba M."/>
            <person name="Methe B."/>
            <person name="Sutton G.G."/>
            <person name="Nelson K.E."/>
        </authorList>
    </citation>
    <scope>NUCLEOTIDE SEQUENCE [LARGE SCALE GENOMIC DNA]</scope>
    <source>
        <strain evidence="2 3">HK385</strain>
    </source>
</reference>
<accession>A0ABN0EZ44</accession>
<keyword evidence="1" id="KW-0472">Membrane</keyword>
<evidence type="ECO:0000313" key="2">
    <source>
        <dbReference type="EMBL" id="EIJ68635.1"/>
    </source>
</evidence>
<gene>
    <name evidence="2" type="ORF">HMPREF1050_1198</name>
</gene>
<feature type="transmembrane region" description="Helical" evidence="1">
    <location>
        <begin position="6"/>
        <end position="29"/>
    </location>
</feature>
<sequence length="188" mass="22148">MCLLIQRIVIFTILYLRYDSYLSIFLRIIMLKKSKFILVGITLVTLFACTTMPNKQQPKKSVQARFLKEDITQSELNNLKDYKRYYYVCKNVMTGERASLTNYFPLSRESRKKENFGIYFQLNGGKAVPFDHIQNRELNARGTRFEVIYRSYYPIEGGPVELVARQHGSTYYKIYQGQRTAWLNCKEG</sequence>
<name>A0ABN0EZ44_HAEPH</name>
<proteinExistence type="predicted"/>
<protein>
    <recommendedName>
        <fullName evidence="4">Lipoprotein</fullName>
    </recommendedName>
</protein>
<keyword evidence="1" id="KW-1133">Transmembrane helix</keyword>